<proteinExistence type="predicted"/>
<name>A0A0E9V3N7_ANGAN</name>
<feature type="compositionally biased region" description="Polar residues" evidence="1">
    <location>
        <begin position="8"/>
        <end position="20"/>
    </location>
</feature>
<evidence type="ECO:0000313" key="2">
    <source>
        <dbReference type="EMBL" id="JAH72724.1"/>
    </source>
</evidence>
<dbReference type="AlphaFoldDB" id="A0A0E9V3N7"/>
<accession>A0A0E9V3N7</accession>
<reference evidence="2" key="1">
    <citation type="submission" date="2014-11" db="EMBL/GenBank/DDBJ databases">
        <authorList>
            <person name="Amaro Gonzalez C."/>
        </authorList>
    </citation>
    <scope>NUCLEOTIDE SEQUENCE</scope>
</reference>
<dbReference type="EMBL" id="GBXM01035853">
    <property type="protein sequence ID" value="JAH72724.1"/>
    <property type="molecule type" value="Transcribed_RNA"/>
</dbReference>
<evidence type="ECO:0000256" key="1">
    <source>
        <dbReference type="SAM" id="MobiDB-lite"/>
    </source>
</evidence>
<sequence>MGAKTAAKTCQSRHASLQSGQCQPTSVLLFLNVPQRAVYV</sequence>
<feature type="region of interest" description="Disordered" evidence="1">
    <location>
        <begin position="1"/>
        <end position="20"/>
    </location>
</feature>
<reference evidence="2" key="2">
    <citation type="journal article" date="2015" name="Fish Shellfish Immunol.">
        <title>Early steps in the European eel (Anguilla anguilla)-Vibrio vulnificus interaction in the gills: Role of the RtxA13 toxin.</title>
        <authorList>
            <person name="Callol A."/>
            <person name="Pajuelo D."/>
            <person name="Ebbesson L."/>
            <person name="Teles M."/>
            <person name="MacKenzie S."/>
            <person name="Amaro C."/>
        </authorList>
    </citation>
    <scope>NUCLEOTIDE SEQUENCE</scope>
</reference>
<protein>
    <submittedName>
        <fullName evidence="2">Uncharacterized protein</fullName>
    </submittedName>
</protein>
<organism evidence="2">
    <name type="scientific">Anguilla anguilla</name>
    <name type="common">European freshwater eel</name>
    <name type="synonym">Muraena anguilla</name>
    <dbReference type="NCBI Taxonomy" id="7936"/>
    <lineage>
        <taxon>Eukaryota</taxon>
        <taxon>Metazoa</taxon>
        <taxon>Chordata</taxon>
        <taxon>Craniata</taxon>
        <taxon>Vertebrata</taxon>
        <taxon>Euteleostomi</taxon>
        <taxon>Actinopterygii</taxon>
        <taxon>Neopterygii</taxon>
        <taxon>Teleostei</taxon>
        <taxon>Anguilliformes</taxon>
        <taxon>Anguillidae</taxon>
        <taxon>Anguilla</taxon>
    </lineage>
</organism>